<dbReference type="Pfam" id="PF07883">
    <property type="entry name" value="Cupin_2"/>
    <property type="match status" value="1"/>
</dbReference>
<dbReference type="PROSITE" id="PS50943">
    <property type="entry name" value="HTH_CROC1"/>
    <property type="match status" value="1"/>
</dbReference>
<dbReference type="EMBL" id="FODB01000001">
    <property type="protein sequence ID" value="SEN04780.1"/>
    <property type="molecule type" value="Genomic_DNA"/>
</dbReference>
<evidence type="ECO:0000256" key="1">
    <source>
        <dbReference type="ARBA" id="ARBA00023125"/>
    </source>
</evidence>
<evidence type="ECO:0000259" key="2">
    <source>
        <dbReference type="PROSITE" id="PS50943"/>
    </source>
</evidence>
<organism evidence="3 4">
    <name type="scientific">Vreelandella aquamarina</name>
    <dbReference type="NCBI Taxonomy" id="77097"/>
    <lineage>
        <taxon>Bacteria</taxon>
        <taxon>Pseudomonadati</taxon>
        <taxon>Pseudomonadota</taxon>
        <taxon>Gammaproteobacteria</taxon>
        <taxon>Oceanospirillales</taxon>
        <taxon>Halomonadaceae</taxon>
        <taxon>Vreelandella</taxon>
    </lineage>
</organism>
<dbReference type="SMART" id="SM00530">
    <property type="entry name" value="HTH_XRE"/>
    <property type="match status" value="1"/>
</dbReference>
<dbReference type="PANTHER" id="PTHR46797:SF20">
    <property type="entry name" value="BLR4304 PROTEIN"/>
    <property type="match status" value="1"/>
</dbReference>
<dbReference type="SUPFAM" id="SSF51182">
    <property type="entry name" value="RmlC-like cupins"/>
    <property type="match status" value="1"/>
</dbReference>
<evidence type="ECO:0000313" key="4">
    <source>
        <dbReference type="Proteomes" id="UP000199493"/>
    </source>
</evidence>
<dbReference type="InterPro" id="IPR050807">
    <property type="entry name" value="TransReg_Diox_bact_type"/>
</dbReference>
<reference evidence="3 4" key="1">
    <citation type="submission" date="2016-10" db="EMBL/GenBank/DDBJ databases">
        <authorList>
            <person name="de Groot N.N."/>
        </authorList>
    </citation>
    <scope>NUCLEOTIDE SEQUENCE [LARGE SCALE GENOMIC DNA]</scope>
    <source>
        <strain evidence="3 4">558</strain>
    </source>
</reference>
<dbReference type="CDD" id="cd00093">
    <property type="entry name" value="HTH_XRE"/>
    <property type="match status" value="1"/>
</dbReference>
<protein>
    <submittedName>
        <fullName evidence="3">Cupin domain-containing protein</fullName>
    </submittedName>
</protein>
<dbReference type="CDD" id="cd02209">
    <property type="entry name" value="cupin_XRE_C"/>
    <property type="match status" value="1"/>
</dbReference>
<dbReference type="GO" id="GO:0003700">
    <property type="term" value="F:DNA-binding transcription factor activity"/>
    <property type="evidence" value="ECO:0007669"/>
    <property type="project" value="TreeGrafter"/>
</dbReference>
<sequence length="223" mass="25413">MQPPCCPPFYVTVMTATSEEHAALRIASGRKPFVEPLRLGERLKQIRLANQWTLEDVSQRTGIARSTLSKIENDQVSPTFSVVQKLISGLNIDLPQLFTPPKRERYTMGRRDLTRKGKGQLHPTPTYEHELLGHQLAQKRMIPFKTIVRARSFEEYHQWVRHDGEEFLMVLHGDIMLYTEFYAPLVLAEGDSIYFDSDMGHALVSTSQDDAVVLSVCTRGDLV</sequence>
<name>A0A1H8DBZ2_9GAMM</name>
<keyword evidence="1" id="KW-0238">DNA-binding</keyword>
<dbReference type="Pfam" id="PF01381">
    <property type="entry name" value="HTH_3"/>
    <property type="match status" value="1"/>
</dbReference>
<dbReference type="Gene3D" id="2.60.120.10">
    <property type="entry name" value="Jelly Rolls"/>
    <property type="match status" value="1"/>
</dbReference>
<dbReference type="Gene3D" id="1.10.260.40">
    <property type="entry name" value="lambda repressor-like DNA-binding domains"/>
    <property type="match status" value="1"/>
</dbReference>
<feature type="domain" description="HTH cro/C1-type" evidence="2">
    <location>
        <begin position="43"/>
        <end position="97"/>
    </location>
</feature>
<dbReference type="InterPro" id="IPR014710">
    <property type="entry name" value="RmlC-like_jellyroll"/>
</dbReference>
<dbReference type="InterPro" id="IPR011051">
    <property type="entry name" value="RmlC_Cupin_sf"/>
</dbReference>
<dbReference type="InterPro" id="IPR013096">
    <property type="entry name" value="Cupin_2"/>
</dbReference>
<gene>
    <name evidence="3" type="ORF">SAMN04490369_100194</name>
</gene>
<dbReference type="AlphaFoldDB" id="A0A1H8DBZ2"/>
<dbReference type="GO" id="GO:0003677">
    <property type="term" value="F:DNA binding"/>
    <property type="evidence" value="ECO:0007669"/>
    <property type="project" value="UniProtKB-KW"/>
</dbReference>
<dbReference type="PANTHER" id="PTHR46797">
    <property type="entry name" value="HTH-TYPE TRANSCRIPTIONAL REGULATOR"/>
    <property type="match status" value="1"/>
</dbReference>
<accession>A0A1H8DBZ2</accession>
<dbReference type="SUPFAM" id="SSF47413">
    <property type="entry name" value="lambda repressor-like DNA-binding domains"/>
    <property type="match status" value="1"/>
</dbReference>
<dbReference type="GO" id="GO:0005829">
    <property type="term" value="C:cytosol"/>
    <property type="evidence" value="ECO:0007669"/>
    <property type="project" value="TreeGrafter"/>
</dbReference>
<evidence type="ECO:0000313" key="3">
    <source>
        <dbReference type="EMBL" id="SEN04780.1"/>
    </source>
</evidence>
<dbReference type="STRING" id="77097.SAMN04490369_100194"/>
<dbReference type="InterPro" id="IPR001387">
    <property type="entry name" value="Cro/C1-type_HTH"/>
</dbReference>
<dbReference type="InterPro" id="IPR010982">
    <property type="entry name" value="Lambda_DNA-bd_dom_sf"/>
</dbReference>
<dbReference type="Proteomes" id="UP000199493">
    <property type="component" value="Unassembled WGS sequence"/>
</dbReference>
<proteinExistence type="predicted"/>